<evidence type="ECO:0000313" key="10">
    <source>
        <dbReference type="EMBL" id="TWJ31749.1"/>
    </source>
</evidence>
<evidence type="ECO:0000313" key="11">
    <source>
        <dbReference type="Proteomes" id="UP000319728"/>
    </source>
</evidence>
<dbReference type="AlphaFoldDB" id="A0A562WN95"/>
<evidence type="ECO:0000256" key="4">
    <source>
        <dbReference type="ARBA" id="ARBA00022475"/>
    </source>
</evidence>
<comment type="similarity">
    <text evidence="2">Belongs to the binding-protein-dependent transport system permease family. FecCD subfamily.</text>
</comment>
<feature type="region of interest" description="Disordered" evidence="8">
    <location>
        <begin position="1"/>
        <end position="39"/>
    </location>
</feature>
<dbReference type="PANTHER" id="PTHR30472:SF25">
    <property type="entry name" value="ABC TRANSPORTER PERMEASE PROTEIN MJ0876-RELATED"/>
    <property type="match status" value="1"/>
</dbReference>
<dbReference type="EMBL" id="VLLP01000001">
    <property type="protein sequence ID" value="TWJ31749.1"/>
    <property type="molecule type" value="Genomic_DNA"/>
</dbReference>
<feature type="compositionally biased region" description="Gly residues" evidence="8">
    <location>
        <begin position="28"/>
        <end position="38"/>
    </location>
</feature>
<accession>A0A562WN95</accession>
<feature type="transmembrane region" description="Helical" evidence="9">
    <location>
        <begin position="290"/>
        <end position="317"/>
    </location>
</feature>
<comment type="subcellular location">
    <subcellularLocation>
        <location evidence="1">Cell membrane</location>
        <topology evidence="1">Multi-pass membrane protein</topology>
    </subcellularLocation>
</comment>
<keyword evidence="6 9" id="KW-1133">Transmembrane helix</keyword>
<feature type="transmembrane region" description="Helical" evidence="9">
    <location>
        <begin position="139"/>
        <end position="157"/>
    </location>
</feature>
<keyword evidence="4" id="KW-1003">Cell membrane</keyword>
<comment type="caution">
    <text evidence="10">The sequence shown here is derived from an EMBL/GenBank/DDBJ whole genome shotgun (WGS) entry which is preliminary data.</text>
</comment>
<keyword evidence="11" id="KW-1185">Reference proteome</keyword>
<dbReference type="Gene3D" id="1.10.3470.10">
    <property type="entry name" value="ABC transporter involved in vitamin B12 uptake, BtuC"/>
    <property type="match status" value="1"/>
</dbReference>
<evidence type="ECO:0000256" key="8">
    <source>
        <dbReference type="SAM" id="MobiDB-lite"/>
    </source>
</evidence>
<dbReference type="Pfam" id="PF01032">
    <property type="entry name" value="FecCD"/>
    <property type="match status" value="1"/>
</dbReference>
<dbReference type="FunFam" id="1.10.3470.10:FF:000001">
    <property type="entry name" value="Vitamin B12 ABC transporter permease BtuC"/>
    <property type="match status" value="1"/>
</dbReference>
<protein>
    <submittedName>
        <fullName evidence="10">Iron complex transport system permease protein</fullName>
    </submittedName>
</protein>
<feature type="transmembrane region" description="Helical" evidence="9">
    <location>
        <begin position="169"/>
        <end position="190"/>
    </location>
</feature>
<dbReference type="GO" id="GO:0022857">
    <property type="term" value="F:transmembrane transporter activity"/>
    <property type="evidence" value="ECO:0007669"/>
    <property type="project" value="InterPro"/>
</dbReference>
<dbReference type="SUPFAM" id="SSF81345">
    <property type="entry name" value="ABC transporter involved in vitamin B12 uptake, BtuC"/>
    <property type="match status" value="1"/>
</dbReference>
<evidence type="ECO:0000256" key="1">
    <source>
        <dbReference type="ARBA" id="ARBA00004651"/>
    </source>
</evidence>
<dbReference type="GO" id="GO:0033214">
    <property type="term" value="P:siderophore-iron import into cell"/>
    <property type="evidence" value="ECO:0007669"/>
    <property type="project" value="TreeGrafter"/>
</dbReference>
<feature type="transmembrane region" description="Helical" evidence="9">
    <location>
        <begin position="362"/>
        <end position="381"/>
    </location>
</feature>
<keyword evidence="3" id="KW-0813">Transport</keyword>
<dbReference type="GO" id="GO:0005886">
    <property type="term" value="C:plasma membrane"/>
    <property type="evidence" value="ECO:0007669"/>
    <property type="project" value="UniProtKB-SubCell"/>
</dbReference>
<evidence type="ECO:0000256" key="2">
    <source>
        <dbReference type="ARBA" id="ARBA00007935"/>
    </source>
</evidence>
<organism evidence="10 11">
    <name type="scientific">Micromonospora sagamiensis</name>
    <dbReference type="NCBI Taxonomy" id="47875"/>
    <lineage>
        <taxon>Bacteria</taxon>
        <taxon>Bacillati</taxon>
        <taxon>Actinomycetota</taxon>
        <taxon>Actinomycetes</taxon>
        <taxon>Micromonosporales</taxon>
        <taxon>Micromonosporaceae</taxon>
        <taxon>Micromonospora</taxon>
    </lineage>
</organism>
<evidence type="ECO:0000256" key="7">
    <source>
        <dbReference type="ARBA" id="ARBA00023136"/>
    </source>
</evidence>
<feature type="transmembrane region" description="Helical" evidence="9">
    <location>
        <begin position="329"/>
        <end position="350"/>
    </location>
</feature>
<dbReference type="InterPro" id="IPR037294">
    <property type="entry name" value="ABC_BtuC-like"/>
</dbReference>
<evidence type="ECO:0000256" key="3">
    <source>
        <dbReference type="ARBA" id="ARBA00022448"/>
    </source>
</evidence>
<dbReference type="Proteomes" id="UP000319728">
    <property type="component" value="Unassembled WGS sequence"/>
</dbReference>
<reference evidence="10 11" key="1">
    <citation type="submission" date="2019-07" db="EMBL/GenBank/DDBJ databases">
        <title>R&amp;d 2014.</title>
        <authorList>
            <person name="Klenk H.-P."/>
        </authorList>
    </citation>
    <scope>NUCLEOTIDE SEQUENCE [LARGE SCALE GENOMIC DNA]</scope>
    <source>
        <strain evidence="10 11">DSM 43912</strain>
    </source>
</reference>
<proteinExistence type="inferred from homology"/>
<sequence>MVAGVPSSAKSGNRGPLLTPRRLRRPGRGGFGGGGRSGGARPAGLRLPWLAAGIAAVLVALVAGVSFGPVSLPPGSVALELLNLIPGVRLDSGLTEREIAIITELRLPRAVLGLLVGGLLALAGGCYQGVFRNPLADPYLLGVAAGAGLAVTAVIALGGADGALTRLPFAVPLAAFVGSLGAVAMTYLLGAAGGRDRSPATLILAGVAVSAVLSAGQTFVLQRNSDNIQQVYSWLLGRLATAGWHDVLLVLPYFVLTAVVVLLHRRELDVLALGDDEASSLGLHPQRSRYLLVAAASLGTAAAVSASGLIGFVGIIVPHTVRLLAGSSYRAILPLSMLFGGAFLALTDVIARTAAAPAEVPIGVVTALLGGPFFVLVLRTARRVLT</sequence>
<keyword evidence="5 9" id="KW-0812">Transmembrane</keyword>
<feature type="transmembrane region" description="Helical" evidence="9">
    <location>
        <begin position="242"/>
        <end position="263"/>
    </location>
</feature>
<evidence type="ECO:0000256" key="5">
    <source>
        <dbReference type="ARBA" id="ARBA00022692"/>
    </source>
</evidence>
<dbReference type="CDD" id="cd06550">
    <property type="entry name" value="TM_ABC_iron-siderophores_like"/>
    <property type="match status" value="1"/>
</dbReference>
<name>A0A562WN95_9ACTN</name>
<dbReference type="InterPro" id="IPR000522">
    <property type="entry name" value="ABC_transptr_permease_BtuC"/>
</dbReference>
<keyword evidence="7 9" id="KW-0472">Membrane</keyword>
<dbReference type="PANTHER" id="PTHR30472">
    <property type="entry name" value="FERRIC ENTEROBACTIN TRANSPORT SYSTEM PERMEASE PROTEIN"/>
    <property type="match status" value="1"/>
</dbReference>
<evidence type="ECO:0000256" key="9">
    <source>
        <dbReference type="SAM" id="Phobius"/>
    </source>
</evidence>
<gene>
    <name evidence="10" type="ORF">JD81_05310</name>
</gene>
<feature type="transmembrane region" description="Helical" evidence="9">
    <location>
        <begin position="110"/>
        <end position="127"/>
    </location>
</feature>
<feature type="transmembrane region" description="Helical" evidence="9">
    <location>
        <begin position="202"/>
        <end position="222"/>
    </location>
</feature>
<feature type="transmembrane region" description="Helical" evidence="9">
    <location>
        <begin position="47"/>
        <end position="67"/>
    </location>
</feature>
<evidence type="ECO:0000256" key="6">
    <source>
        <dbReference type="ARBA" id="ARBA00022989"/>
    </source>
</evidence>